<feature type="transmembrane region" description="Helical" evidence="2">
    <location>
        <begin position="321"/>
        <end position="343"/>
    </location>
</feature>
<dbReference type="AlphaFoldDB" id="A0A177EJF5"/>
<evidence type="ECO:0000313" key="4">
    <source>
        <dbReference type="Proteomes" id="UP000185944"/>
    </source>
</evidence>
<keyword evidence="2" id="KW-1133">Transmembrane helix</keyword>
<keyword evidence="2" id="KW-0812">Transmembrane</keyword>
<feature type="transmembrane region" description="Helical" evidence="2">
    <location>
        <begin position="467"/>
        <end position="497"/>
    </location>
</feature>
<evidence type="ECO:0000313" key="3">
    <source>
        <dbReference type="EMBL" id="OAG31262.1"/>
    </source>
</evidence>
<keyword evidence="2" id="KW-0472">Membrane</keyword>
<accession>A0A177EJF5</accession>
<evidence type="ECO:0000256" key="2">
    <source>
        <dbReference type="SAM" id="Phobius"/>
    </source>
</evidence>
<name>A0A177EJF5_9MICR</name>
<feature type="region of interest" description="Disordered" evidence="1">
    <location>
        <begin position="1"/>
        <end position="20"/>
    </location>
</feature>
<comment type="caution">
    <text evidence="3">The sequence shown here is derived from an EMBL/GenBank/DDBJ whole genome shotgun (WGS) entry which is preliminary data.</text>
</comment>
<organism evidence="3 4">
    <name type="scientific">Nematocida displodere</name>
    <dbReference type="NCBI Taxonomy" id="1805483"/>
    <lineage>
        <taxon>Eukaryota</taxon>
        <taxon>Fungi</taxon>
        <taxon>Fungi incertae sedis</taxon>
        <taxon>Microsporidia</taxon>
        <taxon>Nematocida</taxon>
    </lineage>
</organism>
<proteinExistence type="predicted"/>
<feature type="transmembrane region" description="Helical" evidence="2">
    <location>
        <begin position="509"/>
        <end position="531"/>
    </location>
</feature>
<dbReference type="EMBL" id="LTDL01000021">
    <property type="protein sequence ID" value="OAG31262.1"/>
    <property type="molecule type" value="Genomic_DNA"/>
</dbReference>
<keyword evidence="4" id="KW-1185">Reference proteome</keyword>
<dbReference type="Proteomes" id="UP000185944">
    <property type="component" value="Unassembled WGS sequence"/>
</dbReference>
<reference evidence="3 4" key="1">
    <citation type="submission" date="2016-02" db="EMBL/GenBank/DDBJ databases">
        <title>Discovery of a natural microsporidian pathogen with a broad tissue tropism in Caenorhabditis elegans.</title>
        <authorList>
            <person name="Luallen R.J."/>
            <person name="Reinke A.W."/>
            <person name="Tong L."/>
            <person name="Botts M.R."/>
            <person name="Felix M.-A."/>
            <person name="Troemel E.R."/>
        </authorList>
    </citation>
    <scope>NUCLEOTIDE SEQUENCE [LARGE SCALE GENOMIC DNA]</scope>
    <source>
        <strain evidence="3 4">JUm2807</strain>
    </source>
</reference>
<feature type="transmembrane region" description="Helical" evidence="2">
    <location>
        <begin position="278"/>
        <end position="301"/>
    </location>
</feature>
<feature type="transmembrane region" description="Helical" evidence="2">
    <location>
        <begin position="363"/>
        <end position="388"/>
    </location>
</feature>
<dbReference type="GeneID" id="93648025"/>
<feature type="compositionally biased region" description="Polar residues" evidence="1">
    <location>
        <begin position="1"/>
        <end position="12"/>
    </location>
</feature>
<evidence type="ECO:0000256" key="1">
    <source>
        <dbReference type="SAM" id="MobiDB-lite"/>
    </source>
</evidence>
<feature type="region of interest" description="Disordered" evidence="1">
    <location>
        <begin position="49"/>
        <end position="69"/>
    </location>
</feature>
<dbReference type="VEuPathDB" id="MicrosporidiaDB:NEDG_01675"/>
<sequence>MQQDQQHTTSIDLNLKKDPASTLPETPLYISMIGKPVPQIAHAEDVLPPPAMQHHAPSTMSKPKPKPEQFAPPVLYMNTLPRLGIAFGTPSQTPHHGHPSNYIPHEAIQATISGLNVQKNQPRAAVDDTNYYLSPVSCRPATPPQTVLAASMVNRPPLAQAPPDMYSPSSLNQDGVYEELPEYIGTASTQSRSSRPSLANKHIMLSQLYDSELITTKFKYLFRNKVVSQAALRRRVVLWHHLTRRKWELFVLGFNLGVTLVFFLIRILMPLYGYLPELALLQGTFIVSSLGLCSFILYDFFAKLAEYKALKFSGWFHYPGLILAIVNGIVGLFLLFIFVNSGTRSLWNTLGDLSYVYSNSTPYRLTSLCIVPRITLLLFCVYTQYIVVYGIRAHRTKRSMMMAAIIGAMLLFSCIISCALLYKAYTTLNIDFNPGATISTATVLNFVVDSTHSLSQTNDLFSICTTIYYGIGLLAIAIVFCASYALGMFSLLTYVTYSDKLSNDVKDAVFKWALAIFIAGCFGSCLVNSFLTSHTIYRMFSVILERLGQTTTP</sequence>
<protein>
    <submittedName>
        <fullName evidence="3">Uncharacterized protein</fullName>
    </submittedName>
</protein>
<feature type="transmembrane region" description="Helical" evidence="2">
    <location>
        <begin position="400"/>
        <end position="422"/>
    </location>
</feature>
<gene>
    <name evidence="3" type="ORF">NEDG_01675</name>
</gene>
<dbReference type="RefSeq" id="XP_067544983.1">
    <property type="nucleotide sequence ID" value="XM_067689093.1"/>
</dbReference>
<feature type="transmembrane region" description="Helical" evidence="2">
    <location>
        <begin position="249"/>
        <end position="272"/>
    </location>
</feature>